<dbReference type="InterPro" id="IPR005510">
    <property type="entry name" value="Csm4"/>
</dbReference>
<feature type="domain" description="Csm4 C-terminal" evidence="6">
    <location>
        <begin position="237"/>
        <end position="325"/>
    </location>
</feature>
<comment type="caution">
    <text evidence="7">The sequence shown here is derived from an EMBL/GenBank/DDBJ whole genome shotgun (WGS) entry which is preliminary data.</text>
</comment>
<evidence type="ECO:0000256" key="4">
    <source>
        <dbReference type="ARBA" id="ARBA00023118"/>
    </source>
</evidence>
<gene>
    <name evidence="7" type="primary">csm4</name>
    <name evidence="7" type="ORF">NE630_06150</name>
</gene>
<dbReference type="GO" id="GO:0003723">
    <property type="term" value="F:RNA binding"/>
    <property type="evidence" value="ECO:0007669"/>
    <property type="project" value="UniProtKB-KW"/>
</dbReference>
<dbReference type="AlphaFoldDB" id="A0AAW5K2A8"/>
<evidence type="ECO:0000259" key="6">
    <source>
        <dbReference type="Pfam" id="PF17953"/>
    </source>
</evidence>
<dbReference type="NCBIfam" id="TIGR01903">
    <property type="entry name" value="cas5_csm4"/>
    <property type="match status" value="1"/>
</dbReference>
<reference evidence="7 8" key="1">
    <citation type="submission" date="2022-06" db="EMBL/GenBank/DDBJ databases">
        <title>Isolation of gut microbiota from human fecal samples.</title>
        <authorList>
            <person name="Pamer E.G."/>
            <person name="Barat B."/>
            <person name="Waligurski E."/>
            <person name="Medina S."/>
            <person name="Paddock L."/>
            <person name="Mostad J."/>
        </authorList>
    </citation>
    <scope>NUCLEOTIDE SEQUENCE [LARGE SCALE GENOMIC DNA]</scope>
    <source>
        <strain evidence="7 8">DFI.9.90</strain>
    </source>
</reference>
<dbReference type="Pfam" id="PF17953">
    <property type="entry name" value="Csm4_C"/>
    <property type="match status" value="1"/>
</dbReference>
<name>A0AAW5K2A8_9BACT</name>
<proteinExistence type="inferred from homology"/>
<dbReference type="RefSeq" id="WP_008711423.1">
    <property type="nucleotide sequence ID" value="NZ_CABKQM010000008.1"/>
</dbReference>
<evidence type="ECO:0000256" key="3">
    <source>
        <dbReference type="ARBA" id="ARBA00022884"/>
    </source>
</evidence>
<organism evidence="7 8">
    <name type="scientific">Cloacibacillus evryensis</name>
    <dbReference type="NCBI Taxonomy" id="508460"/>
    <lineage>
        <taxon>Bacteria</taxon>
        <taxon>Thermotogati</taxon>
        <taxon>Synergistota</taxon>
        <taxon>Synergistia</taxon>
        <taxon>Synergistales</taxon>
        <taxon>Synergistaceae</taxon>
        <taxon>Cloacibacillus</taxon>
    </lineage>
</organism>
<accession>A0AAW5K2A8</accession>
<keyword evidence="4" id="KW-0051">Antiviral defense</keyword>
<keyword evidence="3" id="KW-0694">RNA-binding</keyword>
<protein>
    <recommendedName>
        <fullName evidence="2">CRISPR system Cms protein Csm4</fullName>
    </recommendedName>
</protein>
<dbReference type="Proteomes" id="UP001205919">
    <property type="component" value="Unassembled WGS sequence"/>
</dbReference>
<sequence length="328" mass="36326">MNYYLYKISFITPLHCGSGESAKSLESSRASICADTLFSALCCEAAADGGAQAVSDLCEGAKRGDVLFSDLFPYHGDDIYIPKPALLPRTFGEALEADRKKAMKSLEYIPLLRLEEYIDSMEGRSLFEPEGIFKNFAETEIVEKVSLKGLEKSNPYFVTTSVFNRGCGLHGLIACGDEKKLKTVKRLLRLLGMGGIGGKVSAGYGKFKIADEYDLTYEEDAYDEQTKRLWHMLTTEKTQAYLSLTTSLPSDEELGEAMEGSLTTLRRRGGFVASESYGVSRKKDTQYFLGAGSLFRKKYAGTLYNVARGGAHPVYRYSKPIFLGVDYQ</sequence>
<evidence type="ECO:0000313" key="8">
    <source>
        <dbReference type="Proteomes" id="UP001205919"/>
    </source>
</evidence>
<evidence type="ECO:0000313" key="7">
    <source>
        <dbReference type="EMBL" id="MCQ4814011.1"/>
    </source>
</evidence>
<dbReference type="InterPro" id="IPR005537">
    <property type="entry name" value="RAMP_III_fam"/>
</dbReference>
<feature type="domain" description="CRISPR type III-associated protein" evidence="5">
    <location>
        <begin position="7"/>
        <end position="208"/>
    </location>
</feature>
<evidence type="ECO:0000259" key="5">
    <source>
        <dbReference type="Pfam" id="PF03787"/>
    </source>
</evidence>
<evidence type="ECO:0000256" key="2">
    <source>
        <dbReference type="ARBA" id="ARBA00016109"/>
    </source>
</evidence>
<dbReference type="GO" id="GO:0051607">
    <property type="term" value="P:defense response to virus"/>
    <property type="evidence" value="ECO:0007669"/>
    <property type="project" value="UniProtKB-KW"/>
</dbReference>
<comment type="similarity">
    <text evidence="1">Belongs to the CRISPR-associated Csm4 family.</text>
</comment>
<evidence type="ECO:0000256" key="1">
    <source>
        <dbReference type="ARBA" id="ARBA00005772"/>
    </source>
</evidence>
<dbReference type="InterPro" id="IPR040932">
    <property type="entry name" value="Csm4_C"/>
</dbReference>
<dbReference type="Pfam" id="PF03787">
    <property type="entry name" value="RAMPs"/>
    <property type="match status" value="1"/>
</dbReference>
<keyword evidence="8" id="KW-1185">Reference proteome</keyword>
<dbReference type="EMBL" id="JANFYT010000010">
    <property type="protein sequence ID" value="MCQ4814011.1"/>
    <property type="molecule type" value="Genomic_DNA"/>
</dbReference>